<keyword evidence="3" id="KW-0808">Transferase</keyword>
<evidence type="ECO:0000259" key="1">
    <source>
        <dbReference type="Pfam" id="PF00551"/>
    </source>
</evidence>
<dbReference type="EC" id="2.1.2.9" evidence="3"/>
<dbReference type="Gene3D" id="3.40.50.12230">
    <property type="match status" value="1"/>
</dbReference>
<dbReference type="AlphaFoldDB" id="A0A448KLE0"/>
<proteinExistence type="predicted"/>
<reference evidence="3 4" key="1">
    <citation type="submission" date="2018-12" db="EMBL/GenBank/DDBJ databases">
        <authorList>
            <consortium name="Pathogen Informatics"/>
        </authorList>
    </citation>
    <scope>NUCLEOTIDE SEQUENCE [LARGE SCALE GENOMIC DNA]</scope>
    <source>
        <strain evidence="3 4">NCTC11541</strain>
    </source>
</reference>
<evidence type="ECO:0000313" key="4">
    <source>
        <dbReference type="Proteomes" id="UP000278157"/>
    </source>
</evidence>
<dbReference type="InterPro" id="IPR002376">
    <property type="entry name" value="Formyl_transf_N"/>
</dbReference>
<dbReference type="RefSeq" id="WP_232008211.1">
    <property type="nucleotide sequence ID" value="NZ_LR134372.1"/>
</dbReference>
<dbReference type="PANTHER" id="PTHR11138">
    <property type="entry name" value="METHIONYL-TRNA FORMYLTRANSFERASE"/>
    <property type="match status" value="1"/>
</dbReference>
<dbReference type="SUPFAM" id="SSF50486">
    <property type="entry name" value="FMT C-terminal domain-like"/>
    <property type="match status" value="1"/>
</dbReference>
<dbReference type="InterPro" id="IPR005793">
    <property type="entry name" value="Formyl_trans_C"/>
</dbReference>
<sequence length="620" mass="71178">MKFLSDERLKVAFVILRVQKDVKLQKLARKFDLPCFVCEDINNEKSLRLIESFAPDLLVSMSFDQIFKERILNAFEGKIINCHASKLPFYRGRNNLNWVLINDEKEFGVSVHFVDSGVDTGDIILQKSFSISDEDDYSTLLKRAYKACGTLLYEAVLLFLNPPVRAYSQRGFVCKRRVEGDERIDWTLSTRELFNFIRALNAPNLGASAFINGVLIKLYKSEILKQEFKGAVGEIVSVNDEGFIVCTKDGALRITHYKGEVALGSFFDTRGGGGGGNSSFNKKELWKMSKISLDAFLGEKSGNFSEDLYFSKEYARLYGEVFEFSFEKNGAFFKTIAIKKQIPNTPFFDLQSPYGYSGFYSNSNDESFLKQALESLKQKALSENIIAFFLRLHPFDTNLSFYEANLDFFKKERKIVLINCNQDFTSLRKDYSPRILSYVKKARKELEISFCDKSFSKDFYKLYEKTMQRNRADSFYFFEQKYFDTLFTFKQNVVLRAKFEGEILAFASFFVGEEFAYYHLSANCNERNANAALLDFFFEFCVKKGVKFVLLGGGVKDDDNLYYFKSRFSTLWTHFSIGGLVFDTLNYEKLCEGSKNALFLKYRSCAGGGGGVEFFLAVPI</sequence>
<dbReference type="EMBL" id="LR134372">
    <property type="protein sequence ID" value="VEG84174.1"/>
    <property type="molecule type" value="Genomic_DNA"/>
</dbReference>
<accession>A0A448KLE0</accession>
<evidence type="ECO:0000313" key="3">
    <source>
        <dbReference type="EMBL" id="VEG84174.1"/>
    </source>
</evidence>
<dbReference type="SUPFAM" id="SSF55729">
    <property type="entry name" value="Acyl-CoA N-acyltransferases (Nat)"/>
    <property type="match status" value="1"/>
</dbReference>
<dbReference type="CDD" id="cd08702">
    <property type="entry name" value="Arna_FMT_C"/>
    <property type="match status" value="1"/>
</dbReference>
<gene>
    <name evidence="3" type="primary">fmt_1</name>
    <name evidence="3" type="ORF">NCTC11541_00194</name>
</gene>
<dbReference type="Pfam" id="PF02911">
    <property type="entry name" value="Formyl_trans_C"/>
    <property type="match status" value="1"/>
</dbReference>
<dbReference type="Gene3D" id="3.40.630.30">
    <property type="match status" value="1"/>
</dbReference>
<feature type="domain" description="Formyl transferase N-terminal" evidence="1">
    <location>
        <begin position="42"/>
        <end position="155"/>
    </location>
</feature>
<dbReference type="Proteomes" id="UP000278157">
    <property type="component" value="Chromosome"/>
</dbReference>
<dbReference type="InterPro" id="IPR011034">
    <property type="entry name" value="Formyl_transferase-like_C_sf"/>
</dbReference>
<feature type="domain" description="Formyl transferase C-terminal" evidence="2">
    <location>
        <begin position="181"/>
        <end position="257"/>
    </location>
</feature>
<dbReference type="GO" id="GO:0004479">
    <property type="term" value="F:methionyl-tRNA formyltransferase activity"/>
    <property type="evidence" value="ECO:0007669"/>
    <property type="project" value="UniProtKB-EC"/>
</dbReference>
<dbReference type="InterPro" id="IPR016181">
    <property type="entry name" value="Acyl_CoA_acyltransferase"/>
</dbReference>
<name>A0A448KLE0_CAMUP</name>
<protein>
    <submittedName>
        <fullName evidence="3">Methionyl-tRNA formyltransferase</fullName>
        <ecNumber evidence="3">2.1.2.9</ecNumber>
    </submittedName>
</protein>
<organism evidence="3 4">
    <name type="scientific">Campylobacter upsaliensis</name>
    <dbReference type="NCBI Taxonomy" id="28080"/>
    <lineage>
        <taxon>Bacteria</taxon>
        <taxon>Pseudomonadati</taxon>
        <taxon>Campylobacterota</taxon>
        <taxon>Epsilonproteobacteria</taxon>
        <taxon>Campylobacterales</taxon>
        <taxon>Campylobacteraceae</taxon>
        <taxon>Campylobacter</taxon>
    </lineage>
</organism>
<dbReference type="PANTHER" id="PTHR11138:SF5">
    <property type="entry name" value="METHIONYL-TRNA FORMYLTRANSFERASE, MITOCHONDRIAL"/>
    <property type="match status" value="1"/>
</dbReference>
<dbReference type="Pfam" id="PF00551">
    <property type="entry name" value="Formyl_trans_N"/>
    <property type="match status" value="1"/>
</dbReference>
<dbReference type="InterPro" id="IPR036477">
    <property type="entry name" value="Formyl_transf_N_sf"/>
</dbReference>
<evidence type="ECO:0000259" key="2">
    <source>
        <dbReference type="Pfam" id="PF02911"/>
    </source>
</evidence>
<dbReference type="GO" id="GO:0005829">
    <property type="term" value="C:cytosol"/>
    <property type="evidence" value="ECO:0007669"/>
    <property type="project" value="TreeGrafter"/>
</dbReference>
<dbReference type="CDD" id="cd08369">
    <property type="entry name" value="FMT_core"/>
    <property type="match status" value="1"/>
</dbReference>
<dbReference type="SUPFAM" id="SSF53328">
    <property type="entry name" value="Formyltransferase"/>
    <property type="match status" value="1"/>
</dbReference>